<dbReference type="InterPro" id="IPR042777">
    <property type="entry name" value="Sen15_fungi"/>
</dbReference>
<dbReference type="FunFam" id="3.40.1350.10:FF:000012">
    <property type="entry name" value="Probable tRNA-splicing endonuclease subunit sen-15"/>
    <property type="match status" value="1"/>
</dbReference>
<comment type="caution">
    <text evidence="4">The sequence shown here is derived from an EMBL/GenBank/DDBJ whole genome shotgun (WGS) entry which is preliminary data.</text>
</comment>
<dbReference type="InterPro" id="IPR011856">
    <property type="entry name" value="tRNA_endonuc-like_dom_sf"/>
</dbReference>
<evidence type="ECO:0000259" key="3">
    <source>
        <dbReference type="Pfam" id="PF09631"/>
    </source>
</evidence>
<dbReference type="AlphaFoldDB" id="A0AAX6MKD6"/>
<dbReference type="SUPFAM" id="SSF53032">
    <property type="entry name" value="tRNA-intron endonuclease catalytic domain-like"/>
    <property type="match status" value="1"/>
</dbReference>
<keyword evidence="5" id="KW-1185">Reference proteome</keyword>
<reference evidence="4 5" key="1">
    <citation type="journal article" date="2024" name="Front Chem Biol">
        <title>Unveiling the potential of Daldinia eschscholtzii MFLUCC 19-0629 through bioactivity and bioinformatics studies for enhanced sustainable agriculture production.</title>
        <authorList>
            <person name="Brooks S."/>
            <person name="Weaver J.A."/>
            <person name="Klomchit A."/>
            <person name="Alharthi S.A."/>
            <person name="Onlamun T."/>
            <person name="Nurani R."/>
            <person name="Vong T.K."/>
            <person name="Alberti F."/>
            <person name="Greco C."/>
        </authorList>
    </citation>
    <scope>NUCLEOTIDE SEQUENCE [LARGE SCALE GENOMIC DNA]</scope>
    <source>
        <strain evidence="4">MFLUCC 19-0629</strain>
    </source>
</reference>
<protein>
    <recommendedName>
        <fullName evidence="3">tRNA-splicing endonuclease subunit Sen15 domain-containing protein</fullName>
    </recommendedName>
</protein>
<dbReference type="PANTHER" id="PTHR28518:SF1">
    <property type="entry name" value="TRNA-SPLICING ENDONUCLEASE SUBUNIT SEN15"/>
    <property type="match status" value="1"/>
</dbReference>
<name>A0AAX6MKD6_9PEZI</name>
<evidence type="ECO:0000256" key="2">
    <source>
        <dbReference type="ARBA" id="ARBA00022694"/>
    </source>
</evidence>
<dbReference type="GO" id="GO:0000214">
    <property type="term" value="C:tRNA-intron endonuclease complex"/>
    <property type="evidence" value="ECO:0007669"/>
    <property type="project" value="InterPro"/>
</dbReference>
<accession>A0AAX6MKD6</accession>
<dbReference type="InterPro" id="IPR018593">
    <property type="entry name" value="tRNA-endonuc_su_Sen15"/>
</dbReference>
<comment type="similarity">
    <text evidence="1">Belongs to the SEN15 family.</text>
</comment>
<dbReference type="GO" id="GO:0003676">
    <property type="term" value="F:nucleic acid binding"/>
    <property type="evidence" value="ECO:0007669"/>
    <property type="project" value="InterPro"/>
</dbReference>
<dbReference type="InterPro" id="IPR036167">
    <property type="entry name" value="tRNA_intron_Endo_cat-like_sf"/>
</dbReference>
<dbReference type="GO" id="GO:0000379">
    <property type="term" value="P:tRNA-type intron splice site recognition and cleavage"/>
    <property type="evidence" value="ECO:0007669"/>
    <property type="project" value="InterPro"/>
</dbReference>
<gene>
    <name evidence="4" type="ORF">Daesc_005233</name>
</gene>
<evidence type="ECO:0000256" key="1">
    <source>
        <dbReference type="ARBA" id="ARBA00006091"/>
    </source>
</evidence>
<keyword evidence="2" id="KW-0819">tRNA processing</keyword>
<evidence type="ECO:0000313" key="5">
    <source>
        <dbReference type="Proteomes" id="UP001369815"/>
    </source>
</evidence>
<dbReference type="Proteomes" id="UP001369815">
    <property type="component" value="Unassembled WGS sequence"/>
</dbReference>
<dbReference type="Pfam" id="PF09631">
    <property type="entry name" value="Sen15"/>
    <property type="match status" value="1"/>
</dbReference>
<dbReference type="PANTHER" id="PTHR28518">
    <property type="entry name" value="TRNA-SPLICING ENDONUCLEASE SUBUNIT SEN15"/>
    <property type="match status" value="1"/>
</dbReference>
<proteinExistence type="inferred from homology"/>
<dbReference type="EMBL" id="JBANMG010000005">
    <property type="protein sequence ID" value="KAK6952936.1"/>
    <property type="molecule type" value="Genomic_DNA"/>
</dbReference>
<evidence type="ECO:0000313" key="4">
    <source>
        <dbReference type="EMBL" id="KAK6952936.1"/>
    </source>
</evidence>
<feature type="domain" description="tRNA-splicing endonuclease subunit Sen15" evidence="3">
    <location>
        <begin position="14"/>
        <end position="144"/>
    </location>
</feature>
<dbReference type="Gene3D" id="3.40.1350.10">
    <property type="match status" value="1"/>
</dbReference>
<dbReference type="GO" id="GO:0000213">
    <property type="term" value="F:tRNA-intron lyase activity"/>
    <property type="evidence" value="ECO:0007669"/>
    <property type="project" value="TreeGrafter"/>
</dbReference>
<sequence>MSEKSYVEHLAGSVFDNLRYQHDWTELQILTHSPVDNSPLPRPLISGLPPRRLYLHPDDQIEILKSNPNPEGRIPETPVVEWVLPVHLAEKWTLKAFASIFDSMPPETSAGPGRVKRVLLATVHNDSTVVYYFMHDGIVKPRQN</sequence>
<organism evidence="4 5">
    <name type="scientific">Daldinia eschscholtzii</name>
    <dbReference type="NCBI Taxonomy" id="292717"/>
    <lineage>
        <taxon>Eukaryota</taxon>
        <taxon>Fungi</taxon>
        <taxon>Dikarya</taxon>
        <taxon>Ascomycota</taxon>
        <taxon>Pezizomycotina</taxon>
        <taxon>Sordariomycetes</taxon>
        <taxon>Xylariomycetidae</taxon>
        <taxon>Xylariales</taxon>
        <taxon>Hypoxylaceae</taxon>
        <taxon>Daldinia</taxon>
    </lineage>
</organism>